<dbReference type="SUPFAM" id="SSF111369">
    <property type="entry name" value="HlyD-like secretion proteins"/>
    <property type="match status" value="1"/>
</dbReference>
<protein>
    <submittedName>
        <fullName evidence="3">RND family efflux transporter MFP subunit</fullName>
    </submittedName>
</protein>
<dbReference type="Gene3D" id="2.40.50.100">
    <property type="match status" value="2"/>
</dbReference>
<evidence type="ECO:0000256" key="2">
    <source>
        <dbReference type="SAM" id="MobiDB-lite"/>
    </source>
</evidence>
<comment type="similarity">
    <text evidence="1">Belongs to the membrane fusion protein (MFP) (TC 8.A.1) family.</text>
</comment>
<name>A0A327Y4I6_9RHOB</name>
<feature type="region of interest" description="Disordered" evidence="2">
    <location>
        <begin position="27"/>
        <end position="55"/>
    </location>
</feature>
<keyword evidence="4" id="KW-1185">Reference proteome</keyword>
<dbReference type="GO" id="GO:1990281">
    <property type="term" value="C:efflux pump complex"/>
    <property type="evidence" value="ECO:0007669"/>
    <property type="project" value="TreeGrafter"/>
</dbReference>
<dbReference type="EMBL" id="QLMG01000024">
    <property type="protein sequence ID" value="RAK15301.1"/>
    <property type="molecule type" value="Genomic_DNA"/>
</dbReference>
<organism evidence="3 4">
    <name type="scientific">Salipiger aestuarii</name>
    <dbReference type="NCBI Taxonomy" id="568098"/>
    <lineage>
        <taxon>Bacteria</taxon>
        <taxon>Pseudomonadati</taxon>
        <taxon>Pseudomonadota</taxon>
        <taxon>Alphaproteobacteria</taxon>
        <taxon>Rhodobacterales</taxon>
        <taxon>Roseobacteraceae</taxon>
        <taxon>Salipiger</taxon>
    </lineage>
</organism>
<dbReference type="RefSeq" id="WP_111550617.1">
    <property type="nucleotide sequence ID" value="NZ_LIQE01000021.1"/>
</dbReference>
<reference evidence="3 4" key="1">
    <citation type="submission" date="2018-06" db="EMBL/GenBank/DDBJ databases">
        <title>Genomic Encyclopedia of Archaeal and Bacterial Type Strains, Phase II (KMG-II): from individual species to whole genera.</title>
        <authorList>
            <person name="Goeker M."/>
        </authorList>
    </citation>
    <scope>NUCLEOTIDE SEQUENCE [LARGE SCALE GENOMIC DNA]</scope>
    <source>
        <strain evidence="3 4">DSM 22011</strain>
    </source>
</reference>
<dbReference type="PANTHER" id="PTHR30469">
    <property type="entry name" value="MULTIDRUG RESISTANCE PROTEIN MDTA"/>
    <property type="match status" value="1"/>
</dbReference>
<sequence>MKSRSRGRGSRCGPEGDRVVAGDVLARLDPVQQQQAPGAARTGRQTARAERSQGQADFARLDALLERRAAIRTDRDAAEDSFQAASGALARAQARMEQADKALRDTTPSAPQNATVIDRLAEEGQVVGAAQPVFDRALATGVGAIFDVPEVLLADVHGPVAVLLCTLDNPDAASSGTVSEVSPLVSPDTGTMTVKMAIDAPPDRLDPAEAVRGTISFADALVGLPWTALSAQAGQPAVWRVFDSGAVDLVQVTVDSFATERMFVSDRIRPGDRIVGRGRICCFPVETPLM</sequence>
<dbReference type="NCBIfam" id="TIGR01730">
    <property type="entry name" value="RND_mfp"/>
    <property type="match status" value="1"/>
</dbReference>
<dbReference type="PANTHER" id="PTHR30469:SF38">
    <property type="entry name" value="HLYD FAMILY SECRETION PROTEIN"/>
    <property type="match status" value="1"/>
</dbReference>
<gene>
    <name evidence="3" type="ORF">ATI53_102457</name>
</gene>
<dbReference type="InterPro" id="IPR006143">
    <property type="entry name" value="RND_pump_MFP"/>
</dbReference>
<dbReference type="Proteomes" id="UP000249165">
    <property type="component" value="Unassembled WGS sequence"/>
</dbReference>
<dbReference type="Gene3D" id="2.40.30.170">
    <property type="match status" value="1"/>
</dbReference>
<proteinExistence type="inferred from homology"/>
<evidence type="ECO:0000256" key="1">
    <source>
        <dbReference type="ARBA" id="ARBA00009477"/>
    </source>
</evidence>
<evidence type="ECO:0000313" key="3">
    <source>
        <dbReference type="EMBL" id="RAK15301.1"/>
    </source>
</evidence>
<evidence type="ECO:0000313" key="4">
    <source>
        <dbReference type="Proteomes" id="UP000249165"/>
    </source>
</evidence>
<dbReference type="GO" id="GO:0015562">
    <property type="term" value="F:efflux transmembrane transporter activity"/>
    <property type="evidence" value="ECO:0007669"/>
    <property type="project" value="TreeGrafter"/>
</dbReference>
<comment type="caution">
    <text evidence="3">The sequence shown here is derived from an EMBL/GenBank/DDBJ whole genome shotgun (WGS) entry which is preliminary data.</text>
</comment>
<dbReference type="AlphaFoldDB" id="A0A327Y4I6"/>
<accession>A0A327Y4I6</accession>
<dbReference type="OrthoDB" id="9813967at2"/>